<name>A0AAQ3URR8_PASNO</name>
<dbReference type="Pfam" id="PF07727">
    <property type="entry name" value="RVT_2"/>
    <property type="match status" value="1"/>
</dbReference>
<dbReference type="Pfam" id="PF00665">
    <property type="entry name" value="rve"/>
    <property type="match status" value="1"/>
</dbReference>
<accession>A0AAQ3URR8</accession>
<dbReference type="PROSITE" id="PS50994">
    <property type="entry name" value="INTEGRASE"/>
    <property type="match status" value="1"/>
</dbReference>
<reference evidence="4 5" key="1">
    <citation type="submission" date="2024-02" db="EMBL/GenBank/DDBJ databases">
        <title>High-quality chromosome-scale genome assembly of Pensacola bahiagrass (Paspalum notatum Flugge var. saurae).</title>
        <authorList>
            <person name="Vega J.M."/>
            <person name="Podio M."/>
            <person name="Orjuela J."/>
            <person name="Siena L.A."/>
            <person name="Pessino S.C."/>
            <person name="Combes M.C."/>
            <person name="Mariac C."/>
            <person name="Albertini E."/>
            <person name="Pupilli F."/>
            <person name="Ortiz J.P.A."/>
            <person name="Leblanc O."/>
        </authorList>
    </citation>
    <scope>NUCLEOTIDE SEQUENCE [LARGE SCALE GENOMIC DNA]</scope>
    <source>
        <strain evidence="4">R1</strain>
        <tissue evidence="4">Leaf</tissue>
    </source>
</reference>
<dbReference type="InterPro" id="IPR013103">
    <property type="entry name" value="RVT_2"/>
</dbReference>
<evidence type="ECO:0000313" key="4">
    <source>
        <dbReference type="EMBL" id="WVZ97413.1"/>
    </source>
</evidence>
<dbReference type="Gene3D" id="3.30.420.10">
    <property type="entry name" value="Ribonuclease H-like superfamily/Ribonuclease H"/>
    <property type="match status" value="1"/>
</dbReference>
<keyword evidence="5" id="KW-1185">Reference proteome</keyword>
<gene>
    <name evidence="4" type="ORF">U9M48_042953</name>
</gene>
<dbReference type="InterPro" id="IPR036397">
    <property type="entry name" value="RNaseH_sf"/>
</dbReference>
<dbReference type="InterPro" id="IPR001584">
    <property type="entry name" value="Integrase_cat-core"/>
</dbReference>
<dbReference type="GO" id="GO:0046872">
    <property type="term" value="F:metal ion binding"/>
    <property type="evidence" value="ECO:0007669"/>
    <property type="project" value="UniProtKB-KW"/>
</dbReference>
<dbReference type="InterPro" id="IPR039537">
    <property type="entry name" value="Retrotran_Ty1/copia-like"/>
</dbReference>
<evidence type="ECO:0000256" key="1">
    <source>
        <dbReference type="ARBA" id="ARBA00022723"/>
    </source>
</evidence>
<sequence>MFNSLSGNVKDYDKITFGDNSKGKGKIEISSEYSISNVLLVDSLNFNLLSVGQFCDLGFQCLFKANEVIVTKIDGGEEVFKRFRHNNLYLVDFNSKKANLQACLLSKNSKVLVKPANRLQTLTQALPTSRPLELLHMDLFGPTTYTSIGGNNYGFVIVDDFSRYTWVYFLEDKIEVAHVLSKFAKRAQNEFNTSIVKIRSDNGREFDNTNIEEYCDEVGIKHEFSATYTPQQNGVVKRKNRTLITLARSILDEYGSSEKFWAEAINTACYASNRLYPYRLLDKTPYELLNGRKPNITYFQVFGCKCYVYKKPQHGRCDVGFLLGYSSKSKAYRVFNNATSMTYDVKFDESNGSQGAHVDVVDIDEEPLVEAIKNMPIGDIKPKEDEDEVQIVPQPSSSMAPQDGNVHVPQEQIDEQAQDVGSPVQTPQVASQRRSQLTSGHPIRGVTTRSRNTATFVQAYSLVSSIEPTTIDQTLSDPNWVNAMHEELNNFTRNEVIGTKWAFRNKEDDEGNIVRNKARLVAKGYSQVEGIDFGETFALVAILEAIQFLLAYATHHDMKLYQMDVKSTFLNGYINELVYIEQLPRFEDPNNPNHVYIGCPRLSMDLSKHFELGMRGLGTSSLKKGSRLAELTPLFSPRRWMMISLFVKCTVLQGIWQDDGKGIQDVDDWRAYLLPWISNQAIEGRDIHLSRKIYKRSTQTIQDG</sequence>
<dbReference type="GO" id="GO:0015074">
    <property type="term" value="P:DNA integration"/>
    <property type="evidence" value="ECO:0007669"/>
    <property type="project" value="InterPro"/>
</dbReference>
<dbReference type="SUPFAM" id="SSF53098">
    <property type="entry name" value="Ribonuclease H-like"/>
    <property type="match status" value="1"/>
</dbReference>
<dbReference type="GO" id="GO:0016787">
    <property type="term" value="F:hydrolase activity"/>
    <property type="evidence" value="ECO:0007669"/>
    <property type="project" value="UniProtKB-KW"/>
</dbReference>
<dbReference type="InterPro" id="IPR057670">
    <property type="entry name" value="SH3_retrovirus"/>
</dbReference>
<keyword evidence="1" id="KW-0479">Metal-binding</keyword>
<dbReference type="Pfam" id="PF25597">
    <property type="entry name" value="SH3_retrovirus"/>
    <property type="match status" value="1"/>
</dbReference>
<dbReference type="AlphaFoldDB" id="A0AAQ3URR8"/>
<organism evidence="4 5">
    <name type="scientific">Paspalum notatum var. saurae</name>
    <dbReference type="NCBI Taxonomy" id="547442"/>
    <lineage>
        <taxon>Eukaryota</taxon>
        <taxon>Viridiplantae</taxon>
        <taxon>Streptophyta</taxon>
        <taxon>Embryophyta</taxon>
        <taxon>Tracheophyta</taxon>
        <taxon>Spermatophyta</taxon>
        <taxon>Magnoliopsida</taxon>
        <taxon>Liliopsida</taxon>
        <taxon>Poales</taxon>
        <taxon>Poaceae</taxon>
        <taxon>PACMAD clade</taxon>
        <taxon>Panicoideae</taxon>
        <taxon>Andropogonodae</taxon>
        <taxon>Paspaleae</taxon>
        <taxon>Paspalinae</taxon>
        <taxon>Paspalum</taxon>
    </lineage>
</organism>
<dbReference type="Proteomes" id="UP001341281">
    <property type="component" value="Chromosome 10"/>
</dbReference>
<dbReference type="GO" id="GO:0003676">
    <property type="term" value="F:nucleic acid binding"/>
    <property type="evidence" value="ECO:0007669"/>
    <property type="project" value="InterPro"/>
</dbReference>
<protein>
    <recommendedName>
        <fullName evidence="3">Integrase catalytic domain-containing protein</fullName>
    </recommendedName>
</protein>
<proteinExistence type="predicted"/>
<evidence type="ECO:0000256" key="2">
    <source>
        <dbReference type="ARBA" id="ARBA00022801"/>
    </source>
</evidence>
<evidence type="ECO:0000313" key="5">
    <source>
        <dbReference type="Proteomes" id="UP001341281"/>
    </source>
</evidence>
<dbReference type="PANTHER" id="PTHR42648">
    <property type="entry name" value="TRANSPOSASE, PUTATIVE-RELATED"/>
    <property type="match status" value="1"/>
</dbReference>
<dbReference type="InterPro" id="IPR012337">
    <property type="entry name" value="RNaseH-like_sf"/>
</dbReference>
<evidence type="ECO:0000259" key="3">
    <source>
        <dbReference type="PROSITE" id="PS50994"/>
    </source>
</evidence>
<dbReference type="EMBL" id="CP144754">
    <property type="protein sequence ID" value="WVZ97413.1"/>
    <property type="molecule type" value="Genomic_DNA"/>
</dbReference>
<dbReference type="PANTHER" id="PTHR42648:SF21">
    <property type="entry name" value="CYSTEINE-RICH RLK (RECEPTOR-LIKE PROTEIN KINASE) 8"/>
    <property type="match status" value="1"/>
</dbReference>
<keyword evidence="2" id="KW-0378">Hydrolase</keyword>
<feature type="domain" description="Integrase catalytic" evidence="3">
    <location>
        <begin position="127"/>
        <end position="293"/>
    </location>
</feature>